<keyword evidence="4" id="KW-0804">Transcription</keyword>
<evidence type="ECO:0000259" key="7">
    <source>
        <dbReference type="PROSITE" id="PS50110"/>
    </source>
</evidence>
<dbReference type="Pfam" id="PF00072">
    <property type="entry name" value="Response_reg"/>
    <property type="match status" value="1"/>
</dbReference>
<evidence type="ECO:0000256" key="2">
    <source>
        <dbReference type="ARBA" id="ARBA00023015"/>
    </source>
</evidence>
<dbReference type="PROSITE" id="PS50043">
    <property type="entry name" value="HTH_LUXR_2"/>
    <property type="match status" value="1"/>
</dbReference>
<evidence type="ECO:0000313" key="8">
    <source>
        <dbReference type="EMBL" id="TQN46026.1"/>
    </source>
</evidence>
<evidence type="ECO:0000313" key="9">
    <source>
        <dbReference type="Proteomes" id="UP000320085"/>
    </source>
</evidence>
<dbReference type="SMART" id="SM00421">
    <property type="entry name" value="HTH_LUXR"/>
    <property type="match status" value="1"/>
</dbReference>
<dbReference type="SUPFAM" id="SSF46894">
    <property type="entry name" value="C-terminal effector domain of the bipartite response regulators"/>
    <property type="match status" value="1"/>
</dbReference>
<organism evidence="8 9">
    <name type="scientific">Humibacillus xanthopallidus</name>
    <dbReference type="NCBI Taxonomy" id="412689"/>
    <lineage>
        <taxon>Bacteria</taxon>
        <taxon>Bacillati</taxon>
        <taxon>Actinomycetota</taxon>
        <taxon>Actinomycetes</taxon>
        <taxon>Micrococcales</taxon>
        <taxon>Intrasporangiaceae</taxon>
        <taxon>Humibacillus</taxon>
    </lineage>
</organism>
<dbReference type="Proteomes" id="UP000320085">
    <property type="component" value="Unassembled WGS sequence"/>
</dbReference>
<evidence type="ECO:0000259" key="6">
    <source>
        <dbReference type="PROSITE" id="PS50043"/>
    </source>
</evidence>
<dbReference type="InterPro" id="IPR039420">
    <property type="entry name" value="WalR-like"/>
</dbReference>
<dbReference type="InterPro" id="IPR001789">
    <property type="entry name" value="Sig_transdc_resp-reg_receiver"/>
</dbReference>
<dbReference type="GO" id="GO:0000160">
    <property type="term" value="P:phosphorelay signal transduction system"/>
    <property type="evidence" value="ECO:0007669"/>
    <property type="project" value="InterPro"/>
</dbReference>
<dbReference type="Gene3D" id="3.40.50.2300">
    <property type="match status" value="1"/>
</dbReference>
<evidence type="ECO:0000256" key="3">
    <source>
        <dbReference type="ARBA" id="ARBA00023125"/>
    </source>
</evidence>
<dbReference type="PRINTS" id="PR00038">
    <property type="entry name" value="HTHLUXR"/>
</dbReference>
<dbReference type="AlphaFoldDB" id="A0A543PPM7"/>
<dbReference type="PANTHER" id="PTHR43214:SF24">
    <property type="entry name" value="TRANSCRIPTIONAL REGULATORY PROTEIN NARL-RELATED"/>
    <property type="match status" value="1"/>
</dbReference>
<dbReference type="GO" id="GO:0003677">
    <property type="term" value="F:DNA binding"/>
    <property type="evidence" value="ECO:0007669"/>
    <property type="project" value="UniProtKB-KW"/>
</dbReference>
<dbReference type="GO" id="GO:0006355">
    <property type="term" value="P:regulation of DNA-templated transcription"/>
    <property type="evidence" value="ECO:0007669"/>
    <property type="project" value="InterPro"/>
</dbReference>
<dbReference type="CDD" id="cd06170">
    <property type="entry name" value="LuxR_C_like"/>
    <property type="match status" value="1"/>
</dbReference>
<feature type="modified residue" description="4-aspartylphosphate" evidence="5">
    <location>
        <position position="55"/>
    </location>
</feature>
<accession>A0A543PPM7</accession>
<dbReference type="RefSeq" id="WP_141822845.1">
    <property type="nucleotide sequence ID" value="NZ_BAAAQC010000004.1"/>
</dbReference>
<protein>
    <submittedName>
        <fullName evidence="8">LuxR family two component transcriptional regulator</fullName>
    </submittedName>
</protein>
<comment type="caution">
    <text evidence="8">The sequence shown here is derived from an EMBL/GenBank/DDBJ whole genome shotgun (WGS) entry which is preliminary data.</text>
</comment>
<evidence type="ECO:0000256" key="5">
    <source>
        <dbReference type="PROSITE-ProRule" id="PRU00169"/>
    </source>
</evidence>
<proteinExistence type="predicted"/>
<keyword evidence="2" id="KW-0805">Transcription regulation</keyword>
<dbReference type="PROSITE" id="PS50110">
    <property type="entry name" value="RESPONSE_REGULATORY"/>
    <property type="match status" value="1"/>
</dbReference>
<dbReference type="CDD" id="cd17535">
    <property type="entry name" value="REC_NarL-like"/>
    <property type="match status" value="1"/>
</dbReference>
<sequence length="215" mass="23350">MNLRIVLVDDQEIVRAGLATIFSAHEDLEVVGEADDGDRVVALVRRTDPDVVLMDVRMPRMDGVAATRAVVASGARARVCVLTTYDQDDFVYDALAAGASGFLLKTDPPERIVRSVRDLASGEMTLSASTADAVVARFVGGARPVPPGHDPLAALTERERSVYFLVADGLTNREIADRLFLGEGTVKSHVAHLLTKLELRDRVHVVIHAHRNHLV</sequence>
<dbReference type="InterPro" id="IPR058245">
    <property type="entry name" value="NreC/VraR/RcsB-like_REC"/>
</dbReference>
<evidence type="ECO:0000256" key="1">
    <source>
        <dbReference type="ARBA" id="ARBA00022553"/>
    </source>
</evidence>
<dbReference type="InterPro" id="IPR011006">
    <property type="entry name" value="CheY-like_superfamily"/>
</dbReference>
<dbReference type="InterPro" id="IPR016032">
    <property type="entry name" value="Sig_transdc_resp-reg_C-effctor"/>
</dbReference>
<dbReference type="InterPro" id="IPR000792">
    <property type="entry name" value="Tscrpt_reg_LuxR_C"/>
</dbReference>
<name>A0A543PPM7_9MICO</name>
<keyword evidence="1 5" id="KW-0597">Phosphoprotein</keyword>
<dbReference type="OrthoDB" id="9808843at2"/>
<reference evidence="8 9" key="1">
    <citation type="submission" date="2019-06" db="EMBL/GenBank/DDBJ databases">
        <title>Sequencing the genomes of 1000 actinobacteria strains.</title>
        <authorList>
            <person name="Klenk H.-P."/>
        </authorList>
    </citation>
    <scope>NUCLEOTIDE SEQUENCE [LARGE SCALE GENOMIC DNA]</scope>
    <source>
        <strain evidence="8 9">DSM 21776</strain>
    </source>
</reference>
<dbReference type="Pfam" id="PF00196">
    <property type="entry name" value="GerE"/>
    <property type="match status" value="1"/>
</dbReference>
<keyword evidence="3" id="KW-0238">DNA-binding</keyword>
<dbReference type="EMBL" id="VFQF01000002">
    <property type="protein sequence ID" value="TQN46026.1"/>
    <property type="molecule type" value="Genomic_DNA"/>
</dbReference>
<gene>
    <name evidence="8" type="ORF">FHX52_2731</name>
</gene>
<dbReference type="SMART" id="SM00448">
    <property type="entry name" value="REC"/>
    <property type="match status" value="1"/>
</dbReference>
<dbReference type="PANTHER" id="PTHR43214">
    <property type="entry name" value="TWO-COMPONENT RESPONSE REGULATOR"/>
    <property type="match status" value="1"/>
</dbReference>
<dbReference type="SUPFAM" id="SSF52172">
    <property type="entry name" value="CheY-like"/>
    <property type="match status" value="1"/>
</dbReference>
<dbReference type="PROSITE" id="PS00622">
    <property type="entry name" value="HTH_LUXR_1"/>
    <property type="match status" value="1"/>
</dbReference>
<feature type="domain" description="HTH luxR-type" evidence="6">
    <location>
        <begin position="148"/>
        <end position="213"/>
    </location>
</feature>
<evidence type="ECO:0000256" key="4">
    <source>
        <dbReference type="ARBA" id="ARBA00023163"/>
    </source>
</evidence>
<feature type="domain" description="Response regulatory" evidence="7">
    <location>
        <begin position="4"/>
        <end position="120"/>
    </location>
</feature>